<sequence>MFVEVHQNLARLVLMILLGSLGFIGTQQGWVVDTQPWLQDRRNLALLGSSGFIGTQQGWVSTILLGFDEPNSWARRRTQLLAAGFVGIHWNPARLGFDDLAGFRRTQPCWFCRRLGSSKPRSTRNRLGSDEPSNWVCQNPTLLGSSRFIGTQQGWVLTILLGFDEPNLAGRANQPCWFCRRLGLTPLAVEATQLEQISPRIPCIWSISQVPLRKEKKKKLVKIGFVDGVEMRKHSEKKKKWVKINFADGVEMREHSENKKI</sequence>
<reference evidence="2 3" key="1">
    <citation type="journal article" date="2021" name="Commun. Biol.">
        <title>The genome of Shorea leprosula (Dipterocarpaceae) highlights the ecological relevance of drought in aseasonal tropical rainforests.</title>
        <authorList>
            <person name="Ng K.K.S."/>
            <person name="Kobayashi M.J."/>
            <person name="Fawcett J.A."/>
            <person name="Hatakeyama M."/>
            <person name="Paape T."/>
            <person name="Ng C.H."/>
            <person name="Ang C.C."/>
            <person name="Tnah L.H."/>
            <person name="Lee C.T."/>
            <person name="Nishiyama T."/>
            <person name="Sese J."/>
            <person name="O'Brien M.J."/>
            <person name="Copetti D."/>
            <person name="Mohd Noor M.I."/>
            <person name="Ong R.C."/>
            <person name="Putra M."/>
            <person name="Sireger I.Z."/>
            <person name="Indrioko S."/>
            <person name="Kosugi Y."/>
            <person name="Izuno A."/>
            <person name="Isagi Y."/>
            <person name="Lee S.L."/>
            <person name="Shimizu K.K."/>
        </authorList>
    </citation>
    <scope>NUCLEOTIDE SEQUENCE [LARGE SCALE GENOMIC DNA]</scope>
    <source>
        <strain evidence="2">214</strain>
    </source>
</reference>
<gene>
    <name evidence="2" type="ORF">SLEP1_g53796</name>
</gene>
<evidence type="ECO:0000313" key="3">
    <source>
        <dbReference type="Proteomes" id="UP001054252"/>
    </source>
</evidence>
<keyword evidence="1" id="KW-0812">Transmembrane</keyword>
<protein>
    <submittedName>
        <fullName evidence="2">Uncharacterized protein</fullName>
    </submittedName>
</protein>
<evidence type="ECO:0000256" key="1">
    <source>
        <dbReference type="SAM" id="Phobius"/>
    </source>
</evidence>
<evidence type="ECO:0000313" key="2">
    <source>
        <dbReference type="EMBL" id="GKV46835.1"/>
    </source>
</evidence>
<accession>A0AAV5MAN0</accession>
<organism evidence="2 3">
    <name type="scientific">Rubroshorea leprosula</name>
    <dbReference type="NCBI Taxonomy" id="152421"/>
    <lineage>
        <taxon>Eukaryota</taxon>
        <taxon>Viridiplantae</taxon>
        <taxon>Streptophyta</taxon>
        <taxon>Embryophyta</taxon>
        <taxon>Tracheophyta</taxon>
        <taxon>Spermatophyta</taxon>
        <taxon>Magnoliopsida</taxon>
        <taxon>eudicotyledons</taxon>
        <taxon>Gunneridae</taxon>
        <taxon>Pentapetalae</taxon>
        <taxon>rosids</taxon>
        <taxon>malvids</taxon>
        <taxon>Malvales</taxon>
        <taxon>Dipterocarpaceae</taxon>
        <taxon>Rubroshorea</taxon>
    </lineage>
</organism>
<dbReference type="AlphaFoldDB" id="A0AAV5MAN0"/>
<feature type="transmembrane region" description="Helical" evidence="1">
    <location>
        <begin position="12"/>
        <end position="32"/>
    </location>
</feature>
<keyword evidence="3" id="KW-1185">Reference proteome</keyword>
<comment type="caution">
    <text evidence="2">The sequence shown here is derived from an EMBL/GenBank/DDBJ whole genome shotgun (WGS) entry which is preliminary data.</text>
</comment>
<dbReference type="Proteomes" id="UP001054252">
    <property type="component" value="Unassembled WGS sequence"/>
</dbReference>
<keyword evidence="1" id="KW-0472">Membrane</keyword>
<dbReference type="EMBL" id="BPVZ01000217">
    <property type="protein sequence ID" value="GKV46835.1"/>
    <property type="molecule type" value="Genomic_DNA"/>
</dbReference>
<proteinExistence type="predicted"/>
<keyword evidence="1" id="KW-1133">Transmembrane helix</keyword>
<name>A0AAV5MAN0_9ROSI</name>